<evidence type="ECO:0000313" key="2">
    <source>
        <dbReference type="EMBL" id="GMF14429.1"/>
    </source>
</evidence>
<reference evidence="2" key="1">
    <citation type="submission" date="2023-04" db="EMBL/GenBank/DDBJ databases">
        <title>Phytophthora fragariaefolia NBRC 109709.</title>
        <authorList>
            <person name="Ichikawa N."/>
            <person name="Sato H."/>
            <person name="Tonouchi N."/>
        </authorList>
    </citation>
    <scope>NUCLEOTIDE SEQUENCE</scope>
    <source>
        <strain evidence="2">NBRC 109709</strain>
    </source>
</reference>
<feature type="domain" description="Reverse transcriptase" evidence="1">
    <location>
        <begin position="1"/>
        <end position="78"/>
    </location>
</feature>
<comment type="caution">
    <text evidence="2">The sequence shown here is derived from an EMBL/GenBank/DDBJ whole genome shotgun (WGS) entry which is preliminary data.</text>
</comment>
<dbReference type="SUPFAM" id="SSF56672">
    <property type="entry name" value="DNA/RNA polymerases"/>
    <property type="match status" value="1"/>
</dbReference>
<keyword evidence="3" id="KW-1185">Reference proteome</keyword>
<dbReference type="AlphaFoldDB" id="A0A9W6WSG2"/>
<dbReference type="InterPro" id="IPR043502">
    <property type="entry name" value="DNA/RNA_pol_sf"/>
</dbReference>
<accession>A0A9W6WSG2</accession>
<dbReference type="InterPro" id="IPR000477">
    <property type="entry name" value="RT_dom"/>
</dbReference>
<dbReference type="CDD" id="cd01647">
    <property type="entry name" value="RT_LTR"/>
    <property type="match status" value="1"/>
</dbReference>
<dbReference type="PANTHER" id="PTHR33064">
    <property type="entry name" value="POL PROTEIN"/>
    <property type="match status" value="1"/>
</dbReference>
<dbReference type="FunFam" id="3.30.70.270:FF:000026">
    <property type="entry name" value="Transposon Ty3-G Gag-Pol polyprotein"/>
    <property type="match status" value="1"/>
</dbReference>
<dbReference type="EMBL" id="BSXT01000003">
    <property type="protein sequence ID" value="GMF14429.1"/>
    <property type="molecule type" value="Genomic_DNA"/>
</dbReference>
<evidence type="ECO:0000313" key="3">
    <source>
        <dbReference type="Proteomes" id="UP001165121"/>
    </source>
</evidence>
<name>A0A9W6WSG2_9STRA</name>
<dbReference type="FunFam" id="3.30.70.270:FF:000003">
    <property type="entry name" value="Transposon Ty3-G Gag-Pol polyprotein"/>
    <property type="match status" value="1"/>
</dbReference>
<dbReference type="Pfam" id="PF17919">
    <property type="entry name" value="RT_RNaseH_2"/>
    <property type="match status" value="1"/>
</dbReference>
<evidence type="ECO:0000259" key="1">
    <source>
        <dbReference type="PROSITE" id="PS50878"/>
    </source>
</evidence>
<sequence>MGISTAPDEYQACMERIFGDLEFVVVYLDDILVFSENEKEHLEHLRIVFERLEKYGVSLNGKKCHILRKEVDYLGYTLSAEGIKPQAKKIQAIQQIAVPRNRKELRRFLGMINYYRDMVPNKATLCKPLNRLTSSKVTFTWLPSDTKAFRAVQRAFAEAVLLSFPDFEKPFDVYADASGTQVGGGYKNSGVLFA</sequence>
<dbReference type="PROSITE" id="PS50878">
    <property type="entry name" value="RT_POL"/>
    <property type="match status" value="1"/>
</dbReference>
<dbReference type="PANTHER" id="PTHR33064:SF37">
    <property type="entry name" value="RIBONUCLEASE H"/>
    <property type="match status" value="1"/>
</dbReference>
<dbReference type="Proteomes" id="UP001165121">
    <property type="component" value="Unassembled WGS sequence"/>
</dbReference>
<dbReference type="InterPro" id="IPR051320">
    <property type="entry name" value="Viral_Replic_Matur_Polypro"/>
</dbReference>
<dbReference type="Gene3D" id="3.30.70.270">
    <property type="match status" value="2"/>
</dbReference>
<organism evidence="2 3">
    <name type="scientific">Phytophthora fragariaefolia</name>
    <dbReference type="NCBI Taxonomy" id="1490495"/>
    <lineage>
        <taxon>Eukaryota</taxon>
        <taxon>Sar</taxon>
        <taxon>Stramenopiles</taxon>
        <taxon>Oomycota</taxon>
        <taxon>Peronosporomycetes</taxon>
        <taxon>Peronosporales</taxon>
        <taxon>Peronosporaceae</taxon>
        <taxon>Phytophthora</taxon>
    </lineage>
</organism>
<dbReference type="Pfam" id="PF00078">
    <property type="entry name" value="RVT_1"/>
    <property type="match status" value="1"/>
</dbReference>
<proteinExistence type="predicted"/>
<dbReference type="OrthoDB" id="121648at2759"/>
<protein>
    <submittedName>
        <fullName evidence="2">Unnamed protein product</fullName>
    </submittedName>
</protein>
<dbReference type="InterPro" id="IPR043128">
    <property type="entry name" value="Rev_trsase/Diguanyl_cyclase"/>
</dbReference>
<gene>
    <name evidence="2" type="ORF">Pfra01_000004300</name>
</gene>
<dbReference type="InterPro" id="IPR041577">
    <property type="entry name" value="RT_RNaseH_2"/>
</dbReference>